<dbReference type="SMART" id="SM00091">
    <property type="entry name" value="PAS"/>
    <property type="match status" value="3"/>
</dbReference>
<proteinExistence type="predicted"/>
<gene>
    <name evidence="4" type="ORF">IEG06_09920</name>
</gene>
<dbReference type="PANTHER" id="PTHR44757">
    <property type="entry name" value="DIGUANYLATE CYCLASE DGCP"/>
    <property type="match status" value="1"/>
</dbReference>
<dbReference type="InterPro" id="IPR000700">
    <property type="entry name" value="PAS-assoc_C"/>
</dbReference>
<dbReference type="InterPro" id="IPR013656">
    <property type="entry name" value="PAS_4"/>
</dbReference>
<dbReference type="InterPro" id="IPR052155">
    <property type="entry name" value="Biofilm_reg_signaling"/>
</dbReference>
<evidence type="ECO:0000313" key="5">
    <source>
        <dbReference type="Proteomes" id="UP000627521"/>
    </source>
</evidence>
<dbReference type="Gene3D" id="3.30.450.20">
    <property type="entry name" value="PAS domain"/>
    <property type="match status" value="3"/>
</dbReference>
<feature type="coiled-coil region" evidence="1">
    <location>
        <begin position="398"/>
        <end position="464"/>
    </location>
</feature>
<dbReference type="RefSeq" id="WP_191101402.1">
    <property type="nucleotide sequence ID" value="NZ_JACXXH010000005.1"/>
</dbReference>
<dbReference type="PANTHER" id="PTHR44757:SF2">
    <property type="entry name" value="BIOFILM ARCHITECTURE MAINTENANCE PROTEIN MBAA"/>
    <property type="match status" value="1"/>
</dbReference>
<dbReference type="Pfam" id="PF08448">
    <property type="entry name" value="PAS_4"/>
    <property type="match status" value="1"/>
</dbReference>
<dbReference type="InterPro" id="IPR035965">
    <property type="entry name" value="PAS-like_dom_sf"/>
</dbReference>
<dbReference type="EMBL" id="JACXXH010000005">
    <property type="protein sequence ID" value="MBD3863769.1"/>
    <property type="molecule type" value="Genomic_DNA"/>
</dbReference>
<dbReference type="InterPro" id="IPR013767">
    <property type="entry name" value="PAS_fold"/>
</dbReference>
<reference evidence="4 5" key="1">
    <citation type="submission" date="2020-09" db="EMBL/GenBank/DDBJ databases">
        <title>Bacillus nautilus sp. nov., Chryseoglobus crepusculi sp. nov, and Psychrobacter noctis sp. nov., isolated from deep-sea sponges from the equatorial Atlantic.</title>
        <authorList>
            <person name="Stennett H.L."/>
            <person name="Williams S.E."/>
        </authorList>
    </citation>
    <scope>NUCLEOTIDE SEQUENCE [LARGE SCALE GENOMIC DNA]</scope>
    <source>
        <strain evidence="4 5">28M-24</strain>
    </source>
</reference>
<dbReference type="Proteomes" id="UP000627521">
    <property type="component" value="Unassembled WGS sequence"/>
</dbReference>
<evidence type="ECO:0000259" key="3">
    <source>
        <dbReference type="PROSITE" id="PS50113"/>
    </source>
</evidence>
<protein>
    <submittedName>
        <fullName evidence="4">PAS domain S-box protein</fullName>
    </submittedName>
</protein>
<evidence type="ECO:0000256" key="1">
    <source>
        <dbReference type="SAM" id="Coils"/>
    </source>
</evidence>
<dbReference type="PROSITE" id="PS50112">
    <property type="entry name" value="PAS"/>
    <property type="match status" value="3"/>
</dbReference>
<sequence length="464" mass="53859">MSDANIKLAEQLQKLYGFSDSFIESLQDGLIIITPKGEIVLTNDALSRLTGFDKTELTGALLPFPFWPPELHKDYKTLFNELSKDHVKREFKIIYMHKNGKRFPVTVFFASIKNNQDKVIAYVCFIQNIADVDFKALNNQSCNQEVFTILNYRKKYLDLVLQRKINQQLQITLSNISDGFVTLDEDLCYTYANNKAIQLIGKKGLDLIGQNIWKVFPEIIGHPFYKAFCKALETQSTQYFKGEFKPYEKWFDCRFYPSDTGGMSIYFLDISNQEKTEELLSESKNDLNAIINNIGDPLFVKDEESRLLIVNDAFCKMFDTNRQLVIGKTLAEKVAEQEREAFLKVDTEVLKTGIENISEETLTVKNSNTRTISTRKTRYVDKSGSKFIIGTIRDITNRKKAEIELDLYRHQLEELVNRRTEEVNIKNAELQRMNKLFIGRELKMKELKNTIKKLEEEIDNLNKQ</sequence>
<organism evidence="4 5">
    <name type="scientific">Olleya marilimosa</name>
    <dbReference type="NCBI Taxonomy" id="272164"/>
    <lineage>
        <taxon>Bacteria</taxon>
        <taxon>Pseudomonadati</taxon>
        <taxon>Bacteroidota</taxon>
        <taxon>Flavobacteriia</taxon>
        <taxon>Flavobacteriales</taxon>
        <taxon>Flavobacteriaceae</taxon>
    </lineage>
</organism>
<dbReference type="PROSITE" id="PS50113">
    <property type="entry name" value="PAC"/>
    <property type="match status" value="1"/>
</dbReference>
<dbReference type="InterPro" id="IPR000014">
    <property type="entry name" value="PAS"/>
</dbReference>
<keyword evidence="5" id="KW-1185">Reference proteome</keyword>
<dbReference type="SUPFAM" id="SSF55785">
    <property type="entry name" value="PYP-like sensor domain (PAS domain)"/>
    <property type="match status" value="3"/>
</dbReference>
<dbReference type="Pfam" id="PF13426">
    <property type="entry name" value="PAS_9"/>
    <property type="match status" value="1"/>
</dbReference>
<name>A0ABR8LXD7_9FLAO</name>
<dbReference type="CDD" id="cd00130">
    <property type="entry name" value="PAS"/>
    <property type="match status" value="3"/>
</dbReference>
<comment type="caution">
    <text evidence="4">The sequence shown here is derived from an EMBL/GenBank/DDBJ whole genome shotgun (WGS) entry which is preliminary data.</text>
</comment>
<feature type="domain" description="PAS" evidence="2">
    <location>
        <begin position="23"/>
        <end position="86"/>
    </location>
</feature>
<dbReference type="NCBIfam" id="TIGR00229">
    <property type="entry name" value="sensory_box"/>
    <property type="match status" value="2"/>
</dbReference>
<evidence type="ECO:0000259" key="2">
    <source>
        <dbReference type="PROSITE" id="PS50112"/>
    </source>
</evidence>
<feature type="domain" description="PAC" evidence="3">
    <location>
        <begin position="356"/>
        <end position="407"/>
    </location>
</feature>
<feature type="domain" description="PAS" evidence="2">
    <location>
        <begin position="283"/>
        <end position="353"/>
    </location>
</feature>
<evidence type="ECO:0000313" key="4">
    <source>
        <dbReference type="EMBL" id="MBD3863769.1"/>
    </source>
</evidence>
<keyword evidence="1" id="KW-0175">Coiled coil</keyword>
<accession>A0ABR8LXD7</accession>
<dbReference type="Pfam" id="PF00989">
    <property type="entry name" value="PAS"/>
    <property type="match status" value="1"/>
</dbReference>
<feature type="domain" description="PAS" evidence="2">
    <location>
        <begin position="165"/>
        <end position="211"/>
    </location>
</feature>